<dbReference type="Pfam" id="PF07857">
    <property type="entry name" value="TMEM144"/>
    <property type="match status" value="2"/>
</dbReference>
<dbReference type="PANTHER" id="PTHR16119:SF15">
    <property type="entry name" value="TRANSMEMBRANE PROTEIN 144 HOMOLOG"/>
    <property type="match status" value="1"/>
</dbReference>
<dbReference type="AlphaFoldDB" id="A0A915DFW9"/>
<evidence type="ECO:0000256" key="5">
    <source>
        <dbReference type="ARBA" id="ARBA00023136"/>
    </source>
</evidence>
<dbReference type="WBParaSite" id="jg19453">
    <property type="protein sequence ID" value="jg19453"/>
    <property type="gene ID" value="jg19453"/>
</dbReference>
<sequence length="266" mass="29061">MDTEDAVKGLLSCAFAVITFGSFFVPIKKYNPGDGIYVQWVMSVAILMVGFVIFAYEGFPKFYPVSMIGGALWTIGNAMTIPVIEVLGLPVLMLLGDLFNGVVCWATSYFGLFVVVGCILVTFIEGDSQKVEDKAGTAKFSKKSTKRRLIAILMALASGVFYGVEQTPIIAIQDNPQIFGADTPQTSLPYLFGHFLGIFMVSSVIFVIYCFIKKNRLFYATNKLSLAITGPLIAMVPASIAALWSVFISKKSKELKTFSIYVLPLA</sequence>
<reference evidence="8" key="1">
    <citation type="submission" date="2022-11" db="UniProtKB">
        <authorList>
            <consortium name="WormBaseParasite"/>
        </authorList>
    </citation>
    <scope>IDENTIFICATION</scope>
</reference>
<accession>A0A915DFW9</accession>
<comment type="subcellular location">
    <subcellularLocation>
        <location evidence="1">Membrane</location>
        <topology evidence="1">Multi-pass membrane protein</topology>
    </subcellularLocation>
</comment>
<feature type="transmembrane region" description="Helical" evidence="6">
    <location>
        <begin position="71"/>
        <end position="92"/>
    </location>
</feature>
<feature type="transmembrane region" description="Helical" evidence="6">
    <location>
        <begin position="7"/>
        <end position="25"/>
    </location>
</feature>
<evidence type="ECO:0000313" key="8">
    <source>
        <dbReference type="WBParaSite" id="jg19453"/>
    </source>
</evidence>
<proteinExistence type="inferred from homology"/>
<keyword evidence="5 6" id="KW-0472">Membrane</keyword>
<dbReference type="Proteomes" id="UP000887574">
    <property type="component" value="Unplaced"/>
</dbReference>
<keyword evidence="3 6" id="KW-0812">Transmembrane</keyword>
<feature type="transmembrane region" description="Helical" evidence="6">
    <location>
        <begin position="149"/>
        <end position="171"/>
    </location>
</feature>
<dbReference type="InterPro" id="IPR012435">
    <property type="entry name" value="TMEM144"/>
</dbReference>
<dbReference type="InterPro" id="IPR010651">
    <property type="entry name" value="Sugar_transport"/>
</dbReference>
<dbReference type="GO" id="GO:0015144">
    <property type="term" value="F:carbohydrate transmembrane transporter activity"/>
    <property type="evidence" value="ECO:0007669"/>
    <property type="project" value="InterPro"/>
</dbReference>
<dbReference type="PANTHER" id="PTHR16119">
    <property type="entry name" value="TRANSMEMBRANE PROTEIN 144"/>
    <property type="match status" value="1"/>
</dbReference>
<evidence type="ECO:0000256" key="6">
    <source>
        <dbReference type="SAM" id="Phobius"/>
    </source>
</evidence>
<evidence type="ECO:0000256" key="3">
    <source>
        <dbReference type="ARBA" id="ARBA00022692"/>
    </source>
</evidence>
<evidence type="ECO:0000313" key="7">
    <source>
        <dbReference type="Proteomes" id="UP000887574"/>
    </source>
</evidence>
<name>A0A915DFW9_9BILA</name>
<keyword evidence="4 6" id="KW-1133">Transmembrane helix</keyword>
<evidence type="ECO:0000256" key="1">
    <source>
        <dbReference type="ARBA" id="ARBA00004141"/>
    </source>
</evidence>
<feature type="transmembrane region" description="Helical" evidence="6">
    <location>
        <begin position="37"/>
        <end position="59"/>
    </location>
</feature>
<feature type="transmembrane region" description="Helical" evidence="6">
    <location>
        <begin position="98"/>
        <end position="124"/>
    </location>
</feature>
<organism evidence="7 8">
    <name type="scientific">Ditylenchus dipsaci</name>
    <dbReference type="NCBI Taxonomy" id="166011"/>
    <lineage>
        <taxon>Eukaryota</taxon>
        <taxon>Metazoa</taxon>
        <taxon>Ecdysozoa</taxon>
        <taxon>Nematoda</taxon>
        <taxon>Chromadorea</taxon>
        <taxon>Rhabditida</taxon>
        <taxon>Tylenchina</taxon>
        <taxon>Tylenchomorpha</taxon>
        <taxon>Sphaerularioidea</taxon>
        <taxon>Anguinidae</taxon>
        <taxon>Anguininae</taxon>
        <taxon>Ditylenchus</taxon>
    </lineage>
</organism>
<evidence type="ECO:0000256" key="2">
    <source>
        <dbReference type="ARBA" id="ARBA00005731"/>
    </source>
</evidence>
<comment type="similarity">
    <text evidence="2">Belongs to the TMEM144 family.</text>
</comment>
<keyword evidence="7" id="KW-1185">Reference proteome</keyword>
<feature type="transmembrane region" description="Helical" evidence="6">
    <location>
        <begin position="191"/>
        <end position="212"/>
    </location>
</feature>
<feature type="transmembrane region" description="Helical" evidence="6">
    <location>
        <begin position="224"/>
        <end position="247"/>
    </location>
</feature>
<evidence type="ECO:0000256" key="4">
    <source>
        <dbReference type="ARBA" id="ARBA00022989"/>
    </source>
</evidence>
<dbReference type="GO" id="GO:0016020">
    <property type="term" value="C:membrane"/>
    <property type="evidence" value="ECO:0007669"/>
    <property type="project" value="UniProtKB-SubCell"/>
</dbReference>
<protein>
    <submittedName>
        <fullName evidence="8">Transmembrane protein 144</fullName>
    </submittedName>
</protein>